<feature type="transmembrane region" description="Helical" evidence="17">
    <location>
        <begin position="1383"/>
        <end position="1402"/>
    </location>
</feature>
<evidence type="ECO:0000256" key="5">
    <source>
        <dbReference type="ARBA" id="ARBA00022692"/>
    </source>
</evidence>
<dbReference type="SUPFAM" id="SSF82866">
    <property type="entry name" value="Multidrug efflux transporter AcrB transmembrane domain"/>
    <property type="match status" value="2"/>
</dbReference>
<dbReference type="GO" id="GO:0042632">
    <property type="term" value="P:cholesterol homeostasis"/>
    <property type="evidence" value="ECO:0007669"/>
    <property type="project" value="TreeGrafter"/>
</dbReference>
<feature type="transmembrane region" description="Helical" evidence="17">
    <location>
        <begin position="1284"/>
        <end position="1305"/>
    </location>
</feature>
<evidence type="ECO:0000256" key="13">
    <source>
        <dbReference type="ARBA" id="ARBA00023180"/>
    </source>
</evidence>
<keyword evidence="5 17" id="KW-0812">Transmembrane</keyword>
<evidence type="ECO:0000256" key="3">
    <source>
        <dbReference type="ARBA" id="ARBA00022448"/>
    </source>
</evidence>
<dbReference type="WBParaSite" id="TREG1_115040.2">
    <property type="protein sequence ID" value="TREG1_115040.2"/>
    <property type="gene ID" value="TREG1_115040"/>
</dbReference>
<keyword evidence="20" id="KW-1185">Reference proteome</keyword>
<keyword evidence="11" id="KW-1015">Disulfide bond</keyword>
<keyword evidence="4" id="KW-0153">Cholesterol metabolism</keyword>
<dbReference type="InterPro" id="IPR053958">
    <property type="entry name" value="HMGCR/SNAP/NPC1-like_SSD"/>
</dbReference>
<evidence type="ECO:0000313" key="20">
    <source>
        <dbReference type="Proteomes" id="UP000050795"/>
    </source>
</evidence>
<feature type="transmembrane region" description="Helical" evidence="17">
    <location>
        <begin position="706"/>
        <end position="728"/>
    </location>
</feature>
<feature type="region of interest" description="Disordered" evidence="16">
    <location>
        <begin position="1451"/>
        <end position="1475"/>
    </location>
</feature>
<comment type="similarity">
    <text evidence="2">Belongs to the patched family.</text>
</comment>
<dbReference type="GO" id="GO:0012505">
    <property type="term" value="C:endomembrane system"/>
    <property type="evidence" value="ECO:0007669"/>
    <property type="project" value="UniProtKB-SubCell"/>
</dbReference>
<evidence type="ECO:0000256" key="9">
    <source>
        <dbReference type="ARBA" id="ARBA00023098"/>
    </source>
</evidence>
<dbReference type="Proteomes" id="UP000050795">
    <property type="component" value="Unassembled WGS sequence"/>
</dbReference>
<dbReference type="Pfam" id="PF16414">
    <property type="entry name" value="NPC1_N"/>
    <property type="match status" value="1"/>
</dbReference>
<dbReference type="InterPro" id="IPR004765">
    <property type="entry name" value="NPC1-like"/>
</dbReference>
<evidence type="ECO:0000256" key="18">
    <source>
        <dbReference type="SAM" id="SignalP"/>
    </source>
</evidence>
<keyword evidence="10 17" id="KW-0472">Membrane</keyword>
<dbReference type="GO" id="GO:0015485">
    <property type="term" value="F:cholesterol binding"/>
    <property type="evidence" value="ECO:0007669"/>
    <property type="project" value="TreeGrafter"/>
</dbReference>
<feature type="transmembrane region" description="Helical" evidence="17">
    <location>
        <begin position="268"/>
        <end position="294"/>
    </location>
</feature>
<reference evidence="21" key="2">
    <citation type="submission" date="2023-11" db="UniProtKB">
        <authorList>
            <consortium name="WormBaseParasite"/>
        </authorList>
    </citation>
    <scope>IDENTIFICATION</scope>
</reference>
<dbReference type="PANTHER" id="PTHR45727">
    <property type="entry name" value="NPC INTRACELLULAR CHOLESTEROL TRANSPORTER 1"/>
    <property type="match status" value="1"/>
</dbReference>
<evidence type="ECO:0000256" key="17">
    <source>
        <dbReference type="SAM" id="Phobius"/>
    </source>
</evidence>
<feature type="transmembrane region" description="Helical" evidence="17">
    <location>
        <begin position="365"/>
        <end position="385"/>
    </location>
</feature>
<feature type="transmembrane region" description="Helical" evidence="17">
    <location>
        <begin position="846"/>
        <end position="871"/>
    </location>
</feature>
<keyword evidence="12" id="KW-1207">Sterol metabolism</keyword>
<dbReference type="Pfam" id="PF12349">
    <property type="entry name" value="Sterol-sensing"/>
    <property type="match status" value="2"/>
</dbReference>
<dbReference type="GO" id="GO:0005886">
    <property type="term" value="C:plasma membrane"/>
    <property type="evidence" value="ECO:0007669"/>
    <property type="project" value="TreeGrafter"/>
</dbReference>
<feature type="chain" id="PRO_5041695860" description="SSD domain-containing protein" evidence="18">
    <location>
        <begin position="19"/>
        <end position="1475"/>
    </location>
</feature>
<dbReference type="Pfam" id="PF22314">
    <property type="entry name" value="NPC1_MLD"/>
    <property type="match status" value="1"/>
</dbReference>
<comment type="subcellular location">
    <subcellularLocation>
        <location evidence="1">Endomembrane system</location>
        <topology evidence="1">Multi-pass membrane protein</topology>
    </subcellularLocation>
</comment>
<dbReference type="InterPro" id="IPR032190">
    <property type="entry name" value="NPC1_N"/>
</dbReference>
<evidence type="ECO:0000256" key="8">
    <source>
        <dbReference type="ARBA" id="ARBA00023055"/>
    </source>
</evidence>
<feature type="transmembrane region" description="Helical" evidence="17">
    <location>
        <begin position="1006"/>
        <end position="1024"/>
    </location>
</feature>
<keyword evidence="6 18" id="KW-0732">Signal</keyword>
<feature type="transmembrane region" description="Helical" evidence="17">
    <location>
        <begin position="1414"/>
        <end position="1434"/>
    </location>
</feature>
<keyword evidence="14" id="KW-0753">Steroid metabolism</keyword>
<dbReference type="NCBIfam" id="TIGR00917">
    <property type="entry name" value="2A060601"/>
    <property type="match status" value="1"/>
</dbReference>
<feature type="transmembrane region" description="Helical" evidence="17">
    <location>
        <begin position="676"/>
        <end position="700"/>
    </location>
</feature>
<dbReference type="InterPro" id="IPR053956">
    <property type="entry name" value="NPC1_MLD"/>
</dbReference>
<keyword evidence="3" id="KW-0813">Transport</keyword>
<evidence type="ECO:0000256" key="4">
    <source>
        <dbReference type="ARBA" id="ARBA00022548"/>
    </source>
</evidence>
<feature type="transmembrane region" description="Helical" evidence="17">
    <location>
        <begin position="821"/>
        <end position="840"/>
    </location>
</feature>
<comment type="catalytic activity">
    <reaction evidence="15">
        <text>cholesterol(in) = cholesterol(out)</text>
        <dbReference type="Rhea" id="RHEA:39747"/>
        <dbReference type="ChEBI" id="CHEBI:16113"/>
    </reaction>
</comment>
<evidence type="ECO:0000259" key="19">
    <source>
        <dbReference type="PROSITE" id="PS50156"/>
    </source>
</evidence>
<protein>
    <recommendedName>
        <fullName evidence="19">SSD domain-containing protein</fullName>
    </recommendedName>
</protein>
<evidence type="ECO:0000256" key="12">
    <source>
        <dbReference type="ARBA" id="ARBA00023166"/>
    </source>
</evidence>
<evidence type="ECO:0000256" key="6">
    <source>
        <dbReference type="ARBA" id="ARBA00022729"/>
    </source>
</evidence>
<dbReference type="GO" id="GO:0015918">
    <property type="term" value="P:sterol transport"/>
    <property type="evidence" value="ECO:0007669"/>
    <property type="project" value="TreeGrafter"/>
</dbReference>
<evidence type="ECO:0000256" key="10">
    <source>
        <dbReference type="ARBA" id="ARBA00023136"/>
    </source>
</evidence>
<dbReference type="GO" id="GO:0005319">
    <property type="term" value="F:lipid transporter activity"/>
    <property type="evidence" value="ECO:0007669"/>
    <property type="project" value="InterPro"/>
</dbReference>
<sequence>MIFPVLVYFILRLCCVSSDCIWYGICDDSDPDHQKYCAYNGPAKPLGKDAISTLSTLCPNYAVGDSRVCCDEKQLALFSKSVSLASMLLKRCPACYANFRLLFCAMTCDPNQAQFLTPTIQGKVVDSVEYTLTERAADTFFNSCKDVTFGSGRAINLMCGTSECTRQLLLENLGKSTGSGRSPFDIHFNVVNSTAYYSDSNAAYRRNRDIHPFDSISYQCNQPVPKRSSNDLGGAACSCVDCTSACSTGPPDLPPQPIKPIEIFGIDIWLFCGYIVFAVLTITFGTYQIIKLVYTHDSLWFMDRSNCCTDGRQQLSSSQQQKLFTEVDLNESSRICCLARLAAFFDGILTKMFTCLGRITARHPYIVLFLSLIVISILSGGLAFLQVTTDPVELWSGKTSRSRLEKNYFDEKFGAFYRTEQIIIRPKNQSNFTHKALGDASGEVFFGPALDKSFLLKVLDLQKTIENISVYYNTEHEVIRLTGICFQPLKPDNLGCAVTSPLEYFQNNFTLFNMTIHDDFGNLMNDYLDHLMYCADAPLSTSGSPLDSSVGCLSSSGIPLPPELVFGGFNASFYNGSTAVVLTFLVNNHPDPKSPQVLRAKLWESEYIKVVNKWKANNSDVNVSFQAERSVEDEIDRQSNSDISTIAISYIVMFVYVSLFLGTYRSCKTIFVDMRVTLGLAGVLIVLGSVLASVGFWSYLNVPITLIIVEVIPFLVLAVGVDNIFILVHDFEHGHNLLIDDVNLLKYYVYQNLNNDNTNNETLNNNSNGSTMNLNQGEQGNHSYQQQQQQGRKSNVVLNAAIKAMVEDRIAESVGNVGPSMLLSGLAESVAFFCGALTTMPAVRVFALYAAMAIVFNFLLQIFAFVALLTLDGRRYAARRFDVFCCYKLSDNTTVGATTTVVDDLRKRNHLRSNINHDNNNTPATNTNHTHKNKLFSSDSDSLSLSSTALDDEIHEIDLAEQQSGSGLCGNEMHKSKEASHSWLHYAVAKCLTPFILSGWVRPIVIILSVAWLCLAASLLPDGLHIGLDQKLSMPTDSYMLDYFNALSTDLRIGPPVYFVVTQGHNFTTLDGQNQICGGTGCSNTSLLQRISSASTYANSSWIAAPASSWLDDYFDWIDPSGSPLCCRIHKNTKAFCPPSSTDPDCITCPIEMINGRPSEKDFKHYIRNFLSENPGLECPKGGKAAYNVGVQLIIDKNNIEDATVGANYFMTYHSVLKQPDDYINAIKAARYYANKVTQSWYTNTTTTTVGQIDMTGPIQNNTVFPYSVFYVFYEQYLTLANEAAFQLGICLLAIFIVTLIFFGFDIVATLMVIFGVVYIVISVSAIMVLWSISLNALSLVNLVVALGISVEFCAHIVRSFVVSVSPTRVGRAKEALNEMGSSILRGITLTKLGGIVVLAASKSRLFQIFYFRMYLCMILFGALTGLIILPVYLSYFGPKLNLAIANRHQSNHRGNEHPRGGGGVLSNRSGHTER</sequence>
<proteinExistence type="inferred from homology"/>
<evidence type="ECO:0000256" key="16">
    <source>
        <dbReference type="SAM" id="MobiDB-lite"/>
    </source>
</evidence>
<name>A0AA85IQL6_TRIRE</name>
<organism evidence="20 21">
    <name type="scientific">Trichobilharzia regenti</name>
    <name type="common">Nasal bird schistosome</name>
    <dbReference type="NCBI Taxonomy" id="157069"/>
    <lineage>
        <taxon>Eukaryota</taxon>
        <taxon>Metazoa</taxon>
        <taxon>Spiralia</taxon>
        <taxon>Lophotrochozoa</taxon>
        <taxon>Platyhelminthes</taxon>
        <taxon>Trematoda</taxon>
        <taxon>Digenea</taxon>
        <taxon>Strigeidida</taxon>
        <taxon>Schistosomatoidea</taxon>
        <taxon>Schistosomatidae</taxon>
        <taxon>Trichobilharzia</taxon>
    </lineage>
</organism>
<dbReference type="InterPro" id="IPR000731">
    <property type="entry name" value="SSD"/>
</dbReference>
<reference evidence="20" key="1">
    <citation type="submission" date="2022-06" db="EMBL/GenBank/DDBJ databases">
        <authorList>
            <person name="Berger JAMES D."/>
            <person name="Berger JAMES D."/>
        </authorList>
    </citation>
    <scope>NUCLEOTIDE SEQUENCE [LARGE SCALE GENOMIC DNA]</scope>
</reference>
<dbReference type="Gene3D" id="1.20.1640.10">
    <property type="entry name" value="Multidrug efflux transporter AcrB transmembrane domain"/>
    <property type="match status" value="2"/>
</dbReference>
<dbReference type="PROSITE" id="PS50156">
    <property type="entry name" value="SSD"/>
    <property type="match status" value="1"/>
</dbReference>
<dbReference type="GO" id="GO:0008203">
    <property type="term" value="P:cholesterol metabolic process"/>
    <property type="evidence" value="ECO:0007669"/>
    <property type="project" value="UniProtKB-KW"/>
</dbReference>
<evidence type="ECO:0000313" key="21">
    <source>
        <dbReference type="WBParaSite" id="TREG1_115040.2"/>
    </source>
</evidence>
<keyword evidence="13" id="KW-0325">Glycoprotein</keyword>
<accession>A0AA85IQL6</accession>
<feature type="domain" description="SSD" evidence="19">
    <location>
        <begin position="642"/>
        <end position="871"/>
    </location>
</feature>
<dbReference type="PANTHER" id="PTHR45727:SF2">
    <property type="entry name" value="NPC INTRACELLULAR CHOLESTEROL TRANSPORTER 1"/>
    <property type="match status" value="1"/>
</dbReference>
<feature type="signal peptide" evidence="18">
    <location>
        <begin position="1"/>
        <end position="18"/>
    </location>
</feature>
<feature type="transmembrane region" description="Helical" evidence="17">
    <location>
        <begin position="1340"/>
        <end position="1363"/>
    </location>
</feature>
<evidence type="ECO:0000256" key="2">
    <source>
        <dbReference type="ARBA" id="ARBA00005585"/>
    </source>
</evidence>
<keyword evidence="9" id="KW-0443">Lipid metabolism</keyword>
<evidence type="ECO:0000256" key="7">
    <source>
        <dbReference type="ARBA" id="ARBA00022989"/>
    </source>
</evidence>
<feature type="compositionally biased region" description="Low complexity" evidence="16">
    <location>
        <begin position="759"/>
        <end position="775"/>
    </location>
</feature>
<evidence type="ECO:0000256" key="15">
    <source>
        <dbReference type="ARBA" id="ARBA00034049"/>
    </source>
</evidence>
<feature type="region of interest" description="Disordered" evidence="16">
    <location>
        <begin position="759"/>
        <end position="786"/>
    </location>
</feature>
<evidence type="ECO:0000256" key="1">
    <source>
        <dbReference type="ARBA" id="ARBA00004127"/>
    </source>
</evidence>
<keyword evidence="8" id="KW-0445">Lipid transport</keyword>
<keyword evidence="7 17" id="KW-1133">Transmembrane helix</keyword>
<dbReference type="GO" id="GO:0030299">
    <property type="term" value="P:intestinal cholesterol absorption"/>
    <property type="evidence" value="ECO:0007669"/>
    <property type="project" value="TreeGrafter"/>
</dbReference>
<evidence type="ECO:0000256" key="14">
    <source>
        <dbReference type="ARBA" id="ARBA00023221"/>
    </source>
</evidence>
<feature type="transmembrane region" description="Helical" evidence="17">
    <location>
        <begin position="1311"/>
        <end position="1333"/>
    </location>
</feature>
<feature type="transmembrane region" description="Helical" evidence="17">
    <location>
        <begin position="643"/>
        <end position="664"/>
    </location>
</feature>
<evidence type="ECO:0000256" key="11">
    <source>
        <dbReference type="ARBA" id="ARBA00023157"/>
    </source>
</evidence>